<evidence type="ECO:0000313" key="2">
    <source>
        <dbReference type="EMBL" id="EEG51055.1"/>
    </source>
</evidence>
<name>C0CGZ9_BLAHS</name>
<dbReference type="Proteomes" id="UP000003100">
    <property type="component" value="Unassembled WGS sequence"/>
</dbReference>
<reference evidence="2 3" key="1">
    <citation type="submission" date="2009-01" db="EMBL/GenBank/DDBJ databases">
        <authorList>
            <person name="Fulton L."/>
            <person name="Clifton S."/>
            <person name="Fulton B."/>
            <person name="Xu J."/>
            <person name="Minx P."/>
            <person name="Pepin K.H."/>
            <person name="Johnson M."/>
            <person name="Bhonagiri V."/>
            <person name="Nash W.E."/>
            <person name="Mardis E.R."/>
            <person name="Wilson R.K."/>
        </authorList>
    </citation>
    <scope>NUCLEOTIDE SEQUENCE [LARGE SCALE GENOMIC DNA]</scope>
    <source>
        <strain evidence="3">DSM 10507 / JCM 14656 / S5a33</strain>
    </source>
</reference>
<evidence type="ECO:0000259" key="1">
    <source>
        <dbReference type="Pfam" id="PF04230"/>
    </source>
</evidence>
<proteinExistence type="predicted"/>
<comment type="caution">
    <text evidence="2">The sequence shown here is derived from an EMBL/GenBank/DDBJ whole genome shotgun (WGS) entry which is preliminary data.</text>
</comment>
<organism evidence="2 3">
    <name type="scientific">Blautia hydrogenotrophica (strain DSM 10507 / JCM 14656 / S5a33)</name>
    <name type="common">Ruminococcus hydrogenotrophicus</name>
    <dbReference type="NCBI Taxonomy" id="476272"/>
    <lineage>
        <taxon>Bacteria</taxon>
        <taxon>Bacillati</taxon>
        <taxon>Bacillota</taxon>
        <taxon>Clostridia</taxon>
        <taxon>Lachnospirales</taxon>
        <taxon>Lachnospiraceae</taxon>
        <taxon>Blautia</taxon>
    </lineage>
</organism>
<dbReference type="InterPro" id="IPR007345">
    <property type="entry name" value="Polysacch_pyruvyl_Trfase"/>
</dbReference>
<reference evidence="2 3" key="2">
    <citation type="submission" date="2009-02" db="EMBL/GenBank/DDBJ databases">
        <title>Draft genome sequence of Blautia hydrogenotrophica DSM 10507 (Ruminococcus hydrogenotrophicus DSM 10507).</title>
        <authorList>
            <person name="Sudarsanam P."/>
            <person name="Ley R."/>
            <person name="Guruge J."/>
            <person name="Turnbaugh P.J."/>
            <person name="Mahowald M."/>
            <person name="Liep D."/>
            <person name="Gordon J."/>
        </authorList>
    </citation>
    <scope>NUCLEOTIDE SEQUENCE [LARGE SCALE GENOMIC DNA]</scope>
    <source>
        <strain evidence="3">DSM 10507 / JCM 14656 / S5a33</strain>
    </source>
</reference>
<dbReference type="EMBL" id="ACBZ01000002">
    <property type="protein sequence ID" value="EEG51055.1"/>
    <property type="molecule type" value="Genomic_DNA"/>
</dbReference>
<gene>
    <name evidence="2" type="ORF">RUMHYD_00112</name>
</gene>
<dbReference type="HOGENOM" id="CLU_025617_1_0_9"/>
<dbReference type="RefSeq" id="WP_005944750.1">
    <property type="nucleotide sequence ID" value="NZ_CP136423.1"/>
</dbReference>
<dbReference type="PATRIC" id="fig|476272.21.peg.3118"/>
<sequence>MKKVLIVTKIGKNYGALLQAYALKCAIESLNCNVQILNYALPSTVSTYEPYPKITGFKSMRRFLAGLGTYRFQKRSIKKFLSFRDEYFNFTKEYHNFEELLQDPPEAQIYFTGSDQVWNPLINFDEAYYLMFAPENTVRASYAASLGISQIPEKYLSEFQKRVKNITFRSVRESSSRELLLGMNICSSVHIDPTLLLKSEQYNKLSANIEIKRPFILLYFLIMPSSPEQYIKELKTLYPDHLIVNLHGDLGTKRIGDVQIADAGPKEFLSLIRDSEAVVTSSFHGTIFSIIFHRPFLSFLPQGTGGRILDLLDGLCLSDQIIFSPNQIEKLKNELPYNEIDVVIEKKQQDAFKYLKKVVMASKRTD</sequence>
<dbReference type="GeneID" id="86821278"/>
<keyword evidence="3" id="KW-1185">Reference proteome</keyword>
<feature type="domain" description="Polysaccharide pyruvyl transferase" evidence="1">
    <location>
        <begin position="13"/>
        <end position="299"/>
    </location>
</feature>
<dbReference type="eggNOG" id="COG2327">
    <property type="taxonomic scope" value="Bacteria"/>
</dbReference>
<accession>C0CGZ9</accession>
<dbReference type="AlphaFoldDB" id="C0CGZ9"/>
<dbReference type="Pfam" id="PF04230">
    <property type="entry name" value="PS_pyruv_trans"/>
    <property type="match status" value="1"/>
</dbReference>
<evidence type="ECO:0000313" key="3">
    <source>
        <dbReference type="Proteomes" id="UP000003100"/>
    </source>
</evidence>
<protein>
    <recommendedName>
        <fullName evidence="1">Polysaccharide pyruvyl transferase domain-containing protein</fullName>
    </recommendedName>
</protein>